<dbReference type="AlphaFoldDB" id="A0A7C1VZH3"/>
<organism evidence="1">
    <name type="scientific">Desulfofervidus auxilii</name>
    <dbReference type="NCBI Taxonomy" id="1621989"/>
    <lineage>
        <taxon>Bacteria</taxon>
        <taxon>Pseudomonadati</taxon>
        <taxon>Thermodesulfobacteriota</taxon>
        <taxon>Candidatus Desulfofervidia</taxon>
        <taxon>Candidatus Desulfofervidales</taxon>
        <taxon>Candidatus Desulfofervidaceae</taxon>
        <taxon>Candidatus Desulfofervidus</taxon>
    </lineage>
</organism>
<gene>
    <name evidence="1" type="ORF">ENI35_02420</name>
</gene>
<proteinExistence type="predicted"/>
<evidence type="ECO:0000313" key="1">
    <source>
        <dbReference type="EMBL" id="HEC67657.1"/>
    </source>
</evidence>
<accession>A0A7C1VZH3</accession>
<sequence length="103" mass="11795">MCDCIIFTEGIIIGIVELKSRTAHSSEIEEKLTNGSEIALNILDECSNNDMKFEFYHLVLAKKWHSSEYKVITSRKIVVRGKRYHVIPKRCGISFSAIISDFK</sequence>
<reference evidence="1" key="1">
    <citation type="journal article" date="2020" name="mSystems">
        <title>Genome- and Community-Level Interaction Insights into Carbon Utilization and Element Cycling Functions of Hydrothermarchaeota in Hydrothermal Sediment.</title>
        <authorList>
            <person name="Zhou Z."/>
            <person name="Liu Y."/>
            <person name="Xu W."/>
            <person name="Pan J."/>
            <person name="Luo Z.H."/>
            <person name="Li M."/>
        </authorList>
    </citation>
    <scope>NUCLEOTIDE SEQUENCE [LARGE SCALE GENOMIC DNA]</scope>
    <source>
        <strain evidence="1">HyVt-389</strain>
    </source>
</reference>
<name>A0A7C1VZH3_DESA2</name>
<protein>
    <submittedName>
        <fullName evidence="1">Uncharacterized protein</fullName>
    </submittedName>
</protein>
<comment type="caution">
    <text evidence="1">The sequence shown here is derived from an EMBL/GenBank/DDBJ whole genome shotgun (WGS) entry which is preliminary data.</text>
</comment>
<dbReference type="Proteomes" id="UP000885738">
    <property type="component" value="Unassembled WGS sequence"/>
</dbReference>
<dbReference type="EMBL" id="DRIH01000077">
    <property type="protein sequence ID" value="HEC67657.1"/>
    <property type="molecule type" value="Genomic_DNA"/>
</dbReference>